<dbReference type="PRINTS" id="PR00984">
    <property type="entry name" value="TRNASYNTHILE"/>
</dbReference>
<dbReference type="Gene3D" id="1.10.730.10">
    <property type="entry name" value="Isoleucyl-tRNA Synthetase, Domain 1"/>
    <property type="match status" value="1"/>
</dbReference>
<keyword evidence="6" id="KW-0030">Aminoacyl-tRNA synthetase</keyword>
<evidence type="ECO:0000256" key="1">
    <source>
        <dbReference type="ARBA" id="ARBA00013165"/>
    </source>
</evidence>
<evidence type="ECO:0000256" key="5">
    <source>
        <dbReference type="ARBA" id="ARBA00022917"/>
    </source>
</evidence>
<feature type="domain" description="Methionyl/Valyl/Leucyl/Isoleucyl-tRNA synthetase anticodon-binding" evidence="11">
    <location>
        <begin position="715"/>
        <end position="862"/>
    </location>
</feature>
<dbReference type="SUPFAM" id="SSF50677">
    <property type="entry name" value="ValRS/IleRS/LeuRS editing domain"/>
    <property type="match status" value="1"/>
</dbReference>
<evidence type="ECO:0000256" key="8">
    <source>
        <dbReference type="ARBA" id="ARBA00048359"/>
    </source>
</evidence>
<dbReference type="Pfam" id="PF19302">
    <property type="entry name" value="DUF5915"/>
    <property type="match status" value="1"/>
</dbReference>
<keyword evidence="3" id="KW-0547">Nucleotide-binding</keyword>
<dbReference type="GO" id="GO:0005524">
    <property type="term" value="F:ATP binding"/>
    <property type="evidence" value="ECO:0007669"/>
    <property type="project" value="UniProtKB-KW"/>
</dbReference>
<dbReference type="GO" id="GO:0005737">
    <property type="term" value="C:cytoplasm"/>
    <property type="evidence" value="ECO:0007669"/>
    <property type="project" value="UniProtKB-UniRule"/>
</dbReference>
<evidence type="ECO:0000256" key="7">
    <source>
        <dbReference type="ARBA" id="ARBA00025217"/>
    </source>
</evidence>
<dbReference type="Proteomes" id="UP000231282">
    <property type="component" value="Unassembled WGS sequence"/>
</dbReference>
<dbReference type="AlphaFoldDB" id="A0A2H0WQT8"/>
<dbReference type="InterPro" id="IPR014729">
    <property type="entry name" value="Rossmann-like_a/b/a_fold"/>
</dbReference>
<dbReference type="PANTHER" id="PTHR42780:SF1">
    <property type="entry name" value="ISOLEUCINE--TRNA LIGASE, CYTOPLASMIC"/>
    <property type="match status" value="1"/>
</dbReference>
<evidence type="ECO:0000313" key="13">
    <source>
        <dbReference type="Proteomes" id="UP000231282"/>
    </source>
</evidence>
<evidence type="ECO:0000256" key="9">
    <source>
        <dbReference type="NCBIfam" id="TIGR00392"/>
    </source>
</evidence>
<feature type="domain" description="Aminoacyl-tRNA synthetase class Ia" evidence="10">
    <location>
        <begin position="21"/>
        <end position="662"/>
    </location>
</feature>
<dbReference type="Pfam" id="PF00133">
    <property type="entry name" value="tRNA-synt_1"/>
    <property type="match status" value="1"/>
</dbReference>
<dbReference type="PANTHER" id="PTHR42780">
    <property type="entry name" value="SOLEUCYL-TRNA SYNTHETASE"/>
    <property type="match status" value="1"/>
</dbReference>
<evidence type="ECO:0000256" key="6">
    <source>
        <dbReference type="ARBA" id="ARBA00023146"/>
    </source>
</evidence>
<keyword evidence="2 12" id="KW-0436">Ligase</keyword>
<sequence length="977" mass="114687">MKRKKLQSVESKPNFAKQEHKWLKYWREKGIVNQYLHKNDKSKKYFSFLDGPITANNPMGVHHAWGRTYKDIFQRYKNMQGFKQRFQNGFDCQGLWVEVEVEKEKGFKTKKDIESYGIDKFVKDCKRRIKKYSQIQTNQSERLGYFMDWDHSYYTMSEENNYMIWHFLKKCWQDGLIYKGEDSVPWCPRCGTAISQHEMDAEGYKQITHEAIFMRFPVIKNGKLLKNEFLLVWTTTPWTIPADTLVAVHPEINYALVESGNKKYWLAKSLVSKIFAHHYNILKSINGNDLIAKEKITHYQAPFDKLPIIKKVAQSPHFHQIVLAKDLVNEEEGTGLVHIVPGAGTEDYQLVKKELQWNEVIFPVIDEAGNYVQGYGNLSRKNAKKHPEIIIDYLKKSQYLLKTEKYTHSYPTCWRCKTELIWRLVEEWYISMDKKDKNGQSLREKMIAASKKIHWIPDFGRKRELDWLQNMHDWLISKKRYWGLALPIWECPKCGYFEVVGGKEELEKKAIKGWEKFKNHTPHRPWVDEVKIRCPKCGATMNRIRDVGNPWLDAGIVSFSTLLDPKTGKVSYLTDKKYWQKWYPADLILECFPGQFRNWFYSLIAMATELDNSPPTKTIFGHALVYDEKGEEMHKSKGNTIWFDEAAEKMGVDVMRWMYAQQNPEINLNFGYQAADKVRRQFHLLLWNTYRFFIAYYGLFGKINSKAIPSQNILDRWIISCLNQLIQKITQSLDNYNIQKASLAIQGFTENLSLWYVRRSRNRVAPHNQNTKDRDACLTTLKEVFTILSKLSAPFVPFLSEEIYQNLSGGKQSVHLENWPKSNQLLINKEVEEKMILIREICALGHAARKKAGIKVRQPLKKFKVQSSKFKVNKEFTNLIKEELNVKEVVFERGRGEIKVKLDIKITPKLRAEGEAREIIRKIQSARKKTQLSPQQLISVYLPNWPKEYEKEIKKRAGVSIIKNGKKFKIISNNVAI</sequence>
<dbReference type="GO" id="GO:0004822">
    <property type="term" value="F:isoleucine-tRNA ligase activity"/>
    <property type="evidence" value="ECO:0007669"/>
    <property type="project" value="UniProtKB-UniRule"/>
</dbReference>
<dbReference type="InterPro" id="IPR009080">
    <property type="entry name" value="tRNAsynth_Ia_anticodon-bd"/>
</dbReference>
<evidence type="ECO:0000256" key="4">
    <source>
        <dbReference type="ARBA" id="ARBA00022840"/>
    </source>
</evidence>
<protein>
    <recommendedName>
        <fullName evidence="1 9">Isoleucine--tRNA ligase</fullName>
        <ecNumber evidence="1 9">6.1.1.5</ecNumber>
    </recommendedName>
</protein>
<comment type="catalytic activity">
    <reaction evidence="8">
        <text>tRNA(Ile) + L-isoleucine + ATP = L-isoleucyl-tRNA(Ile) + AMP + diphosphate</text>
        <dbReference type="Rhea" id="RHEA:11060"/>
        <dbReference type="Rhea" id="RHEA-COMP:9666"/>
        <dbReference type="Rhea" id="RHEA-COMP:9695"/>
        <dbReference type="ChEBI" id="CHEBI:30616"/>
        <dbReference type="ChEBI" id="CHEBI:33019"/>
        <dbReference type="ChEBI" id="CHEBI:58045"/>
        <dbReference type="ChEBI" id="CHEBI:78442"/>
        <dbReference type="ChEBI" id="CHEBI:78528"/>
        <dbReference type="ChEBI" id="CHEBI:456215"/>
        <dbReference type="EC" id="6.1.1.5"/>
    </reaction>
</comment>
<dbReference type="GO" id="GO:0006428">
    <property type="term" value="P:isoleucyl-tRNA aminoacylation"/>
    <property type="evidence" value="ECO:0007669"/>
    <property type="project" value="UniProtKB-UniRule"/>
</dbReference>
<keyword evidence="5" id="KW-0648">Protein biosynthesis</keyword>
<dbReference type="InterPro" id="IPR023586">
    <property type="entry name" value="Ile-tRNA-ligase_type2"/>
</dbReference>
<comment type="caution">
    <text evidence="12">The sequence shown here is derived from an EMBL/GenBank/DDBJ whole genome shotgun (WGS) entry which is preliminary data.</text>
</comment>
<evidence type="ECO:0000256" key="3">
    <source>
        <dbReference type="ARBA" id="ARBA00022741"/>
    </source>
</evidence>
<dbReference type="EMBL" id="PEZH01000047">
    <property type="protein sequence ID" value="PIS14987.1"/>
    <property type="molecule type" value="Genomic_DNA"/>
</dbReference>
<dbReference type="NCBIfam" id="TIGR00392">
    <property type="entry name" value="ileS"/>
    <property type="match status" value="1"/>
</dbReference>
<comment type="function">
    <text evidence="7">Catalyzes the attachment of isoleucine to tRNA(Ile). As IleRS can inadvertently accommodate and process structurally similar amino acids such as valine, to avoid such errors it has two additional distinct tRNA(Ile)-dependent editing activities. One activity is designated as 'pretransfer' editing and involves the hydrolysis of activated Val-AMP. The other activity is designated 'posttransfer' editing and involves deacylation of mischarged Val-tRNA(Ile).</text>
</comment>
<dbReference type="SUPFAM" id="SSF52374">
    <property type="entry name" value="Nucleotidylyl transferase"/>
    <property type="match status" value="1"/>
</dbReference>
<evidence type="ECO:0000313" key="12">
    <source>
        <dbReference type="EMBL" id="PIS14987.1"/>
    </source>
</evidence>
<dbReference type="GO" id="GO:0002161">
    <property type="term" value="F:aminoacyl-tRNA deacylase activity"/>
    <property type="evidence" value="ECO:0007669"/>
    <property type="project" value="InterPro"/>
</dbReference>
<dbReference type="Gene3D" id="3.40.50.620">
    <property type="entry name" value="HUPs"/>
    <property type="match status" value="2"/>
</dbReference>
<dbReference type="EC" id="6.1.1.5" evidence="1 9"/>
<proteinExistence type="predicted"/>
<dbReference type="GO" id="GO:0000049">
    <property type="term" value="F:tRNA binding"/>
    <property type="evidence" value="ECO:0007669"/>
    <property type="project" value="InterPro"/>
</dbReference>
<dbReference type="InterPro" id="IPR002301">
    <property type="entry name" value="Ile-tRNA-ligase"/>
</dbReference>
<dbReference type="InterPro" id="IPR013155">
    <property type="entry name" value="M/V/L/I-tRNA-synth_anticd-bd"/>
</dbReference>
<dbReference type="InterPro" id="IPR009008">
    <property type="entry name" value="Val/Leu/Ile-tRNA-synth_edit"/>
</dbReference>
<keyword evidence="4" id="KW-0067">ATP-binding</keyword>
<evidence type="ECO:0000259" key="11">
    <source>
        <dbReference type="Pfam" id="PF08264"/>
    </source>
</evidence>
<organism evidence="12 13">
    <name type="scientific">Candidatus Shapirobacteria bacterium CG09_land_8_20_14_0_10_38_17</name>
    <dbReference type="NCBI Taxonomy" id="1974884"/>
    <lineage>
        <taxon>Bacteria</taxon>
        <taxon>Candidatus Shapironibacteriota</taxon>
    </lineage>
</organism>
<evidence type="ECO:0000256" key="2">
    <source>
        <dbReference type="ARBA" id="ARBA00022598"/>
    </source>
</evidence>
<gene>
    <name evidence="12" type="ORF">COT63_02385</name>
</gene>
<accession>A0A2H0WQT8</accession>
<name>A0A2H0WQT8_9BACT</name>
<reference evidence="13" key="1">
    <citation type="submission" date="2017-09" db="EMBL/GenBank/DDBJ databases">
        <title>Depth-based differentiation of microbial function through sediment-hosted aquifers and enrichment of novel symbionts in the deep terrestrial subsurface.</title>
        <authorList>
            <person name="Probst A.J."/>
            <person name="Ladd B."/>
            <person name="Jarett J.K."/>
            <person name="Geller-Mcgrath D.E."/>
            <person name="Sieber C.M.K."/>
            <person name="Emerson J.B."/>
            <person name="Anantharaman K."/>
            <person name="Thomas B.C."/>
            <person name="Malmstrom R."/>
            <person name="Stieglmeier M."/>
            <person name="Klingl A."/>
            <person name="Woyke T."/>
            <person name="Ryan C.M."/>
            <person name="Banfield J.F."/>
        </authorList>
    </citation>
    <scope>NUCLEOTIDE SEQUENCE [LARGE SCALE GENOMIC DNA]</scope>
</reference>
<dbReference type="CDD" id="cd07961">
    <property type="entry name" value="Anticodon_Ia_Ile_ABEc"/>
    <property type="match status" value="1"/>
</dbReference>
<dbReference type="SUPFAM" id="SSF47323">
    <property type="entry name" value="Anticodon-binding domain of a subclass of class I aminoacyl-tRNA synthetases"/>
    <property type="match status" value="1"/>
</dbReference>
<dbReference type="InterPro" id="IPR033709">
    <property type="entry name" value="Anticodon_Ile_ABEc"/>
</dbReference>
<dbReference type="InterPro" id="IPR002300">
    <property type="entry name" value="aa-tRNA-synth_Ia"/>
</dbReference>
<dbReference type="Pfam" id="PF08264">
    <property type="entry name" value="Anticodon_1"/>
    <property type="match status" value="1"/>
</dbReference>
<evidence type="ECO:0000259" key="10">
    <source>
        <dbReference type="Pfam" id="PF00133"/>
    </source>
</evidence>